<accession>A0ABV3FYL1</accession>
<dbReference type="NCBIfam" id="TIGR03083">
    <property type="entry name" value="maleylpyruvate isomerase family mycothiol-dependent enzyme"/>
    <property type="match status" value="1"/>
</dbReference>
<comment type="caution">
    <text evidence="2">The sequence shown here is derived from an EMBL/GenBank/DDBJ whole genome shotgun (WGS) entry which is preliminary data.</text>
</comment>
<evidence type="ECO:0000313" key="2">
    <source>
        <dbReference type="EMBL" id="MEV0710526.1"/>
    </source>
</evidence>
<evidence type="ECO:0000313" key="3">
    <source>
        <dbReference type="Proteomes" id="UP001551695"/>
    </source>
</evidence>
<feature type="domain" description="Mycothiol-dependent maleylpyruvate isomerase metal-binding" evidence="1">
    <location>
        <begin position="11"/>
        <end position="100"/>
    </location>
</feature>
<name>A0ABV3FYL1_9NOCA</name>
<evidence type="ECO:0000259" key="1">
    <source>
        <dbReference type="Pfam" id="PF11716"/>
    </source>
</evidence>
<sequence>MNREEHWQVIEQQRHAVADLLDGLEHADRDRASLCAGWRIRDVAAHIALAPQPPGPMGMLKEGLRAGGRFHRLNHDMAVRHAERPGADLVAELRAHAASRVVPLVTDYRNILFDTIVHGQDIAIPVGHTLAVPLDAAVTAASRVWTMGWPFWAKRRWRGFRLTATDAEWSVGHGAEITGDITDLLLLITGRSVVLPRLAGPGAGELAAR</sequence>
<dbReference type="InterPro" id="IPR024344">
    <property type="entry name" value="MDMPI_metal-binding"/>
</dbReference>
<protein>
    <submittedName>
        <fullName evidence="2">Maleylpyruvate isomerase family mycothiol-dependent enzyme</fullName>
    </submittedName>
</protein>
<dbReference type="RefSeq" id="WP_357786454.1">
    <property type="nucleotide sequence ID" value="NZ_JBFAKC010000011.1"/>
</dbReference>
<keyword evidence="2" id="KW-0413">Isomerase</keyword>
<dbReference type="SUPFAM" id="SSF109854">
    <property type="entry name" value="DinB/YfiT-like putative metalloenzymes"/>
    <property type="match status" value="1"/>
</dbReference>
<dbReference type="Proteomes" id="UP001551695">
    <property type="component" value="Unassembled WGS sequence"/>
</dbReference>
<dbReference type="InterPro" id="IPR017517">
    <property type="entry name" value="Maleyloyr_isom"/>
</dbReference>
<keyword evidence="3" id="KW-1185">Reference proteome</keyword>
<dbReference type="EMBL" id="JBFAKC010000011">
    <property type="protein sequence ID" value="MEV0710526.1"/>
    <property type="molecule type" value="Genomic_DNA"/>
</dbReference>
<dbReference type="GO" id="GO:0016853">
    <property type="term" value="F:isomerase activity"/>
    <property type="evidence" value="ECO:0007669"/>
    <property type="project" value="UniProtKB-KW"/>
</dbReference>
<dbReference type="Gene3D" id="1.20.120.450">
    <property type="entry name" value="dinb family like domain"/>
    <property type="match status" value="1"/>
</dbReference>
<gene>
    <name evidence="2" type="ORF">AB0I48_23445</name>
</gene>
<proteinExistence type="predicted"/>
<dbReference type="InterPro" id="IPR034660">
    <property type="entry name" value="DinB/YfiT-like"/>
</dbReference>
<reference evidence="2 3" key="1">
    <citation type="submission" date="2024-06" db="EMBL/GenBank/DDBJ databases">
        <title>The Natural Products Discovery Center: Release of the First 8490 Sequenced Strains for Exploring Actinobacteria Biosynthetic Diversity.</title>
        <authorList>
            <person name="Kalkreuter E."/>
            <person name="Kautsar S.A."/>
            <person name="Yang D."/>
            <person name="Bader C.D."/>
            <person name="Teijaro C.N."/>
            <person name="Fluegel L."/>
            <person name="Davis C.M."/>
            <person name="Simpson J.R."/>
            <person name="Lauterbach L."/>
            <person name="Steele A.D."/>
            <person name="Gui C."/>
            <person name="Meng S."/>
            <person name="Li G."/>
            <person name="Viehrig K."/>
            <person name="Ye F."/>
            <person name="Su P."/>
            <person name="Kiefer A.F."/>
            <person name="Nichols A."/>
            <person name="Cepeda A.J."/>
            <person name="Yan W."/>
            <person name="Fan B."/>
            <person name="Jiang Y."/>
            <person name="Adhikari A."/>
            <person name="Zheng C.-J."/>
            <person name="Schuster L."/>
            <person name="Cowan T.M."/>
            <person name="Smanski M.J."/>
            <person name="Chevrette M.G."/>
            <person name="De Carvalho L.P.S."/>
            <person name="Shen B."/>
        </authorList>
    </citation>
    <scope>NUCLEOTIDE SEQUENCE [LARGE SCALE GENOMIC DNA]</scope>
    <source>
        <strain evidence="2 3">NPDC050403</strain>
    </source>
</reference>
<dbReference type="Pfam" id="PF11716">
    <property type="entry name" value="MDMPI_N"/>
    <property type="match status" value="1"/>
</dbReference>
<organism evidence="2 3">
    <name type="scientific">Nocardia aurea</name>
    <dbReference type="NCBI Taxonomy" id="2144174"/>
    <lineage>
        <taxon>Bacteria</taxon>
        <taxon>Bacillati</taxon>
        <taxon>Actinomycetota</taxon>
        <taxon>Actinomycetes</taxon>
        <taxon>Mycobacteriales</taxon>
        <taxon>Nocardiaceae</taxon>
        <taxon>Nocardia</taxon>
    </lineage>
</organism>